<dbReference type="InterPro" id="IPR013785">
    <property type="entry name" value="Aldolase_TIM"/>
</dbReference>
<evidence type="ECO:0000313" key="5">
    <source>
        <dbReference type="Proteomes" id="UP001428817"/>
    </source>
</evidence>
<evidence type="ECO:0000256" key="2">
    <source>
        <dbReference type="ARBA" id="ARBA00023239"/>
    </source>
</evidence>
<keyword evidence="5" id="KW-1185">Reference proteome</keyword>
<dbReference type="Gene3D" id="3.20.20.70">
    <property type="entry name" value="Aldolase class I"/>
    <property type="match status" value="1"/>
</dbReference>
<gene>
    <name evidence="4" type="ORF">GCM10023321_22840</name>
</gene>
<protein>
    <submittedName>
        <fullName evidence="4">Dihydrodipicolinate synthase family protein</fullName>
    </submittedName>
</protein>
<dbReference type="InterPro" id="IPR002220">
    <property type="entry name" value="DapA-like"/>
</dbReference>
<dbReference type="CDD" id="cd00408">
    <property type="entry name" value="DHDPS-like"/>
    <property type="match status" value="1"/>
</dbReference>
<dbReference type="PIRSF" id="PIRSF001365">
    <property type="entry name" value="DHDPS"/>
    <property type="match status" value="1"/>
</dbReference>
<proteinExistence type="inferred from homology"/>
<sequence length="316" mass="34014">MQPLTVAQLRGTWASVLLPIGTDDAIDMARLERALDQMLGSGLHGIYTNGTAGEFHTLSDAEYDALHELVAGRCTDAGMAYQLGAGHPSGQLSLSRIRRAAALRPGAIQVVLPDWLPLRDDEAVDALARMAEVAGDVPLVLYNPPYAKTQVGPELFARLAERVPGLTGIKVPGGDQHWYARMAAALGDRLAVFVAGHTLASGRRLGAAGSYSNVACLNPAGAVRWYRLMDDDPEAALDLESRLRRFLDRHIAPLAAAGYSDPALDKTLAAVGGWAPIGTRLRWPYRWLDESEVPGLRRVARRVVPELFEEPPACGA</sequence>
<dbReference type="RefSeq" id="WP_185061914.1">
    <property type="nucleotide sequence ID" value="NZ_BAABJP010000008.1"/>
</dbReference>
<dbReference type="Pfam" id="PF00701">
    <property type="entry name" value="DHDPS"/>
    <property type="match status" value="1"/>
</dbReference>
<dbReference type="Proteomes" id="UP001428817">
    <property type="component" value="Unassembled WGS sequence"/>
</dbReference>
<evidence type="ECO:0000313" key="4">
    <source>
        <dbReference type="EMBL" id="GAA5153081.1"/>
    </source>
</evidence>
<dbReference type="PANTHER" id="PTHR12128">
    <property type="entry name" value="DIHYDRODIPICOLINATE SYNTHASE"/>
    <property type="match status" value="1"/>
</dbReference>
<dbReference type="PANTHER" id="PTHR12128:SF66">
    <property type="entry name" value="4-HYDROXY-2-OXOGLUTARATE ALDOLASE, MITOCHONDRIAL"/>
    <property type="match status" value="1"/>
</dbReference>
<organism evidence="4 5">
    <name type="scientific">Pseudonocardia eucalypti</name>
    <dbReference type="NCBI Taxonomy" id="648755"/>
    <lineage>
        <taxon>Bacteria</taxon>
        <taxon>Bacillati</taxon>
        <taxon>Actinomycetota</taxon>
        <taxon>Actinomycetes</taxon>
        <taxon>Pseudonocardiales</taxon>
        <taxon>Pseudonocardiaceae</taxon>
        <taxon>Pseudonocardia</taxon>
    </lineage>
</organism>
<accession>A0ABP9PWB4</accession>
<name>A0ABP9PWB4_9PSEU</name>
<reference evidence="5" key="1">
    <citation type="journal article" date="2019" name="Int. J. Syst. Evol. Microbiol.">
        <title>The Global Catalogue of Microorganisms (GCM) 10K type strain sequencing project: providing services to taxonomists for standard genome sequencing and annotation.</title>
        <authorList>
            <consortium name="The Broad Institute Genomics Platform"/>
            <consortium name="The Broad Institute Genome Sequencing Center for Infectious Disease"/>
            <person name="Wu L."/>
            <person name="Ma J."/>
        </authorList>
    </citation>
    <scope>NUCLEOTIDE SEQUENCE [LARGE SCALE GENOMIC DNA]</scope>
    <source>
        <strain evidence="5">JCM 18303</strain>
    </source>
</reference>
<keyword evidence="2 3" id="KW-0456">Lyase</keyword>
<dbReference type="SUPFAM" id="SSF51569">
    <property type="entry name" value="Aldolase"/>
    <property type="match status" value="1"/>
</dbReference>
<comment type="caution">
    <text evidence="4">The sequence shown here is derived from an EMBL/GenBank/DDBJ whole genome shotgun (WGS) entry which is preliminary data.</text>
</comment>
<comment type="similarity">
    <text evidence="1 3">Belongs to the DapA family.</text>
</comment>
<evidence type="ECO:0000256" key="1">
    <source>
        <dbReference type="ARBA" id="ARBA00007592"/>
    </source>
</evidence>
<dbReference type="EMBL" id="BAABJP010000008">
    <property type="protein sequence ID" value="GAA5153081.1"/>
    <property type="molecule type" value="Genomic_DNA"/>
</dbReference>
<evidence type="ECO:0000256" key="3">
    <source>
        <dbReference type="PIRNR" id="PIRNR001365"/>
    </source>
</evidence>
<dbReference type="SMART" id="SM01130">
    <property type="entry name" value="DHDPS"/>
    <property type="match status" value="1"/>
</dbReference>